<reference evidence="1" key="1">
    <citation type="journal article" date="2021" name="Proc. Natl. Acad. Sci. U.S.A.">
        <title>A Catalog of Tens of Thousands of Viruses from Human Metagenomes Reveals Hidden Associations with Chronic Diseases.</title>
        <authorList>
            <person name="Tisza M.J."/>
            <person name="Buck C.B."/>
        </authorList>
    </citation>
    <scope>NUCLEOTIDE SEQUENCE</scope>
    <source>
        <strain evidence="1">CtKeG8</strain>
    </source>
</reference>
<organism evidence="1">
    <name type="scientific">Siphoviridae sp. ctKeG8</name>
    <dbReference type="NCBI Taxonomy" id="2825443"/>
    <lineage>
        <taxon>Viruses</taxon>
        <taxon>Duplodnaviria</taxon>
        <taxon>Heunggongvirae</taxon>
        <taxon>Uroviricota</taxon>
        <taxon>Caudoviricetes</taxon>
    </lineage>
</organism>
<keyword evidence="1" id="KW-0418">Kinase</keyword>
<proteinExistence type="predicted"/>
<evidence type="ECO:0000313" key="1">
    <source>
        <dbReference type="EMBL" id="DAE04456.1"/>
    </source>
</evidence>
<accession>A0A8S5PCQ3</accession>
<sequence>MVNRPAHYNKGRVECIDAIEVATSDLSGIEAVCTANAIKYLWRWKQKNGTEDLRKARWYIEHLIERTDEK</sequence>
<dbReference type="GO" id="GO:0016301">
    <property type="term" value="F:kinase activity"/>
    <property type="evidence" value="ECO:0007669"/>
    <property type="project" value="UniProtKB-KW"/>
</dbReference>
<name>A0A8S5PCQ3_9CAUD</name>
<dbReference type="EMBL" id="BK015388">
    <property type="protein sequence ID" value="DAE04456.1"/>
    <property type="molecule type" value="Genomic_DNA"/>
</dbReference>
<dbReference type="Pfam" id="PF11753">
    <property type="entry name" value="DUF3310"/>
    <property type="match status" value="1"/>
</dbReference>
<keyword evidence="1" id="KW-0808">Transferase</keyword>
<protein>
    <submittedName>
        <fullName evidence="1">Nucelotide kinase</fullName>
    </submittedName>
</protein>
<dbReference type="InterPro" id="IPR021739">
    <property type="entry name" value="SaV-like"/>
</dbReference>